<dbReference type="CDD" id="cd05276">
    <property type="entry name" value="p53_inducible_oxidoreductase"/>
    <property type="match status" value="1"/>
</dbReference>
<gene>
    <name evidence="4" type="ORF">GIS00_16510</name>
</gene>
<dbReference type="AlphaFoldDB" id="A0A7K1FMZ3"/>
<dbReference type="Proteomes" id="UP000460221">
    <property type="component" value="Unassembled WGS sequence"/>
</dbReference>
<evidence type="ECO:0000256" key="2">
    <source>
        <dbReference type="ARBA" id="ARBA00023002"/>
    </source>
</evidence>
<feature type="domain" description="Enoyl reductase (ER)" evidence="3">
    <location>
        <begin position="10"/>
        <end position="326"/>
    </location>
</feature>
<organism evidence="4 5">
    <name type="scientific">Nakamurella alba</name>
    <dbReference type="NCBI Taxonomy" id="2665158"/>
    <lineage>
        <taxon>Bacteria</taxon>
        <taxon>Bacillati</taxon>
        <taxon>Actinomycetota</taxon>
        <taxon>Actinomycetes</taxon>
        <taxon>Nakamurellales</taxon>
        <taxon>Nakamurellaceae</taxon>
        <taxon>Nakamurella</taxon>
    </lineage>
</organism>
<dbReference type="InterPro" id="IPR014189">
    <property type="entry name" value="Quinone_OxRdtase_PIG3"/>
</dbReference>
<dbReference type="NCBIfam" id="TIGR02824">
    <property type="entry name" value="quinone_pig3"/>
    <property type="match status" value="1"/>
</dbReference>
<dbReference type="SUPFAM" id="SSF51735">
    <property type="entry name" value="NAD(P)-binding Rossmann-fold domains"/>
    <property type="match status" value="1"/>
</dbReference>
<dbReference type="EMBL" id="WLYK01000006">
    <property type="protein sequence ID" value="MTD15537.1"/>
    <property type="molecule type" value="Genomic_DNA"/>
</dbReference>
<dbReference type="PANTHER" id="PTHR48106:SF8">
    <property type="entry name" value="OS02G0805600 PROTEIN"/>
    <property type="match status" value="1"/>
</dbReference>
<evidence type="ECO:0000259" key="3">
    <source>
        <dbReference type="SMART" id="SM00829"/>
    </source>
</evidence>
<accession>A0A7K1FMZ3</accession>
<dbReference type="Gene3D" id="3.40.50.720">
    <property type="entry name" value="NAD(P)-binding Rossmann-like Domain"/>
    <property type="match status" value="1"/>
</dbReference>
<comment type="caution">
    <text evidence="4">The sequence shown here is derived from an EMBL/GenBank/DDBJ whole genome shotgun (WGS) entry which is preliminary data.</text>
</comment>
<proteinExistence type="predicted"/>
<keyword evidence="2" id="KW-0560">Oxidoreductase</keyword>
<dbReference type="GO" id="GO:0016651">
    <property type="term" value="F:oxidoreductase activity, acting on NAD(P)H"/>
    <property type="evidence" value="ECO:0007669"/>
    <property type="project" value="TreeGrafter"/>
</dbReference>
<dbReference type="SMART" id="SM00829">
    <property type="entry name" value="PKS_ER"/>
    <property type="match status" value="1"/>
</dbReference>
<dbReference type="InterPro" id="IPR020843">
    <property type="entry name" value="ER"/>
</dbReference>
<protein>
    <submittedName>
        <fullName evidence="4">Zinc-binding dehydrogenase</fullName>
    </submittedName>
</protein>
<dbReference type="InterPro" id="IPR013154">
    <property type="entry name" value="ADH-like_N"/>
</dbReference>
<evidence type="ECO:0000256" key="1">
    <source>
        <dbReference type="ARBA" id="ARBA00022857"/>
    </source>
</evidence>
<dbReference type="GO" id="GO:0070402">
    <property type="term" value="F:NADPH binding"/>
    <property type="evidence" value="ECO:0007669"/>
    <property type="project" value="TreeGrafter"/>
</dbReference>
<sequence length="338" mass="34340">MLAVVVDQPGGPEQLRIAEVPDPVPGPGEVLLDVAATAVNRADLLQRQGHYPPPPGASEILGLECAGTVAALGAGVTGWSVGDAVCALLAGGGYAQRVAVPVTQLLPVPDGLTLEQAAALPEVTCTVWSNLVLVGGLRRGQWLLVHGGASGIGTMAIQVGLLLGARVIVTASRPDALQECLALGAEAAINYTEEDFVERVRDITGGHGADLVLDLVGAKYLARNIAALADGGRIVVIGMQGGAKAELDLGALLQIRGSVTATALRTRPLVGPGSKAEVIDAVRRDLWPAIADGRVRPVIDEVVPLVEIAAAHARLAEGGHVGKIVVTLPGPGTGTSTS</sequence>
<reference evidence="4 5" key="1">
    <citation type="submission" date="2019-11" db="EMBL/GenBank/DDBJ databases">
        <authorList>
            <person name="Jiang L.-Q."/>
        </authorList>
    </citation>
    <scope>NUCLEOTIDE SEQUENCE [LARGE SCALE GENOMIC DNA]</scope>
    <source>
        <strain evidence="4 5">YIM 132087</strain>
    </source>
</reference>
<dbReference type="Gene3D" id="3.90.180.10">
    <property type="entry name" value="Medium-chain alcohol dehydrogenases, catalytic domain"/>
    <property type="match status" value="1"/>
</dbReference>
<dbReference type="PANTHER" id="PTHR48106">
    <property type="entry name" value="QUINONE OXIDOREDUCTASE PIG3-RELATED"/>
    <property type="match status" value="1"/>
</dbReference>
<keyword evidence="5" id="KW-1185">Reference proteome</keyword>
<dbReference type="InterPro" id="IPR013149">
    <property type="entry name" value="ADH-like_C"/>
</dbReference>
<name>A0A7K1FMZ3_9ACTN</name>
<dbReference type="Pfam" id="PF00107">
    <property type="entry name" value="ADH_zinc_N"/>
    <property type="match status" value="1"/>
</dbReference>
<dbReference type="SUPFAM" id="SSF50129">
    <property type="entry name" value="GroES-like"/>
    <property type="match status" value="1"/>
</dbReference>
<dbReference type="Pfam" id="PF08240">
    <property type="entry name" value="ADH_N"/>
    <property type="match status" value="1"/>
</dbReference>
<dbReference type="RefSeq" id="WP_154769522.1">
    <property type="nucleotide sequence ID" value="NZ_WLYK01000006.1"/>
</dbReference>
<dbReference type="InterPro" id="IPR036291">
    <property type="entry name" value="NAD(P)-bd_dom_sf"/>
</dbReference>
<dbReference type="InterPro" id="IPR011032">
    <property type="entry name" value="GroES-like_sf"/>
</dbReference>
<evidence type="ECO:0000313" key="5">
    <source>
        <dbReference type="Proteomes" id="UP000460221"/>
    </source>
</evidence>
<evidence type="ECO:0000313" key="4">
    <source>
        <dbReference type="EMBL" id="MTD15537.1"/>
    </source>
</evidence>
<keyword evidence="1" id="KW-0521">NADP</keyword>